<gene>
    <name evidence="4" type="ORF">H8E80_05830</name>
</gene>
<name>A0A8J6N6H4_9BACT</name>
<dbReference type="Gene3D" id="3.40.225.10">
    <property type="entry name" value="Class II aldolase/adducin N-terminal domain"/>
    <property type="match status" value="1"/>
</dbReference>
<dbReference type="PRINTS" id="PR00080">
    <property type="entry name" value="SDRFAMILY"/>
</dbReference>
<proteinExistence type="inferred from homology"/>
<evidence type="ECO:0000259" key="3">
    <source>
        <dbReference type="SMART" id="SM01007"/>
    </source>
</evidence>
<dbReference type="SUPFAM" id="SSF53639">
    <property type="entry name" value="AraD/HMP-PK domain-like"/>
    <property type="match status" value="1"/>
</dbReference>
<dbReference type="Proteomes" id="UP000603545">
    <property type="component" value="Unassembled WGS sequence"/>
</dbReference>
<evidence type="ECO:0000313" key="4">
    <source>
        <dbReference type="EMBL" id="MBC8199548.1"/>
    </source>
</evidence>
<accession>A0A8J6N6H4</accession>
<dbReference type="Pfam" id="PF13561">
    <property type="entry name" value="adh_short_C2"/>
    <property type="match status" value="1"/>
</dbReference>
<dbReference type="InterPro" id="IPR020904">
    <property type="entry name" value="Sc_DH/Rdtase_CS"/>
</dbReference>
<dbReference type="PRINTS" id="PR00081">
    <property type="entry name" value="GDHRDH"/>
</dbReference>
<dbReference type="PROSITE" id="PS00061">
    <property type="entry name" value="ADH_SHORT"/>
    <property type="match status" value="1"/>
</dbReference>
<comment type="caution">
    <text evidence="4">The sequence shown here is derived from an EMBL/GenBank/DDBJ whole genome shotgun (WGS) entry which is preliminary data.</text>
</comment>
<reference evidence="4 5" key="1">
    <citation type="submission" date="2020-08" db="EMBL/GenBank/DDBJ databases">
        <title>Bridging the membrane lipid divide: bacteria of the FCB group superphylum have the potential to synthesize archaeal ether lipids.</title>
        <authorList>
            <person name="Villanueva L."/>
            <person name="Von Meijenfeldt F.A.B."/>
            <person name="Westbye A.B."/>
            <person name="Yadav S."/>
            <person name="Hopmans E.C."/>
            <person name="Dutilh B.E."/>
            <person name="Sinninghe Damste J.S."/>
        </authorList>
    </citation>
    <scope>NUCLEOTIDE SEQUENCE [LARGE SCALE GENOMIC DNA]</scope>
    <source>
        <strain evidence="4">NIOZ-UU82</strain>
    </source>
</reference>
<organism evidence="4 5">
    <name type="scientific">Candidatus Desulfaltia bathyphila</name>
    <dbReference type="NCBI Taxonomy" id="2841697"/>
    <lineage>
        <taxon>Bacteria</taxon>
        <taxon>Pseudomonadati</taxon>
        <taxon>Thermodesulfobacteriota</taxon>
        <taxon>Desulfobacteria</taxon>
        <taxon>Desulfobacterales</taxon>
        <taxon>Desulfobacterales incertae sedis</taxon>
        <taxon>Candidatus Desulfaltia</taxon>
    </lineage>
</organism>
<dbReference type="SMART" id="SM01007">
    <property type="entry name" value="Aldolase_II"/>
    <property type="match status" value="1"/>
</dbReference>
<dbReference type="Pfam" id="PF00596">
    <property type="entry name" value="Aldolase_II"/>
    <property type="match status" value="1"/>
</dbReference>
<dbReference type="PANTHER" id="PTHR24321">
    <property type="entry name" value="DEHYDROGENASES, SHORT CHAIN"/>
    <property type="match status" value="1"/>
</dbReference>
<protein>
    <submittedName>
        <fullName evidence="4">Bifunctional aldolase/short-chain dehydrogenase</fullName>
    </submittedName>
</protein>
<comment type="similarity">
    <text evidence="1">Belongs to the short-chain dehydrogenases/reductases (SDR) family.</text>
</comment>
<dbReference type="FunFam" id="3.40.50.720:FF:000084">
    <property type="entry name" value="Short-chain dehydrogenase reductase"/>
    <property type="match status" value="1"/>
</dbReference>
<dbReference type="InterPro" id="IPR002347">
    <property type="entry name" value="SDR_fam"/>
</dbReference>
<dbReference type="Gene3D" id="3.40.50.720">
    <property type="entry name" value="NAD(P)-binding Rossmann-like Domain"/>
    <property type="match status" value="1"/>
</dbReference>
<dbReference type="InterPro" id="IPR036291">
    <property type="entry name" value="NAD(P)-bd_dom_sf"/>
</dbReference>
<evidence type="ECO:0000256" key="1">
    <source>
        <dbReference type="ARBA" id="ARBA00006484"/>
    </source>
</evidence>
<dbReference type="InterPro" id="IPR036409">
    <property type="entry name" value="Aldolase_II/adducin_N_sf"/>
</dbReference>
<feature type="domain" description="Class II aldolase/adducin N-terminal" evidence="3">
    <location>
        <begin position="20"/>
        <end position="221"/>
    </location>
</feature>
<evidence type="ECO:0000256" key="2">
    <source>
        <dbReference type="ARBA" id="ARBA00023002"/>
    </source>
</evidence>
<sequence length="666" mass="73163">MKSLWNDNEAKSFSDNPLELRVYTSRLLGRESGLVLHGGGNTSVKAKIKNFFGDIEELLYIKGSGWDLKTIQTSGFAPVKLEVLKRMAGLERLSDTDMVKLQRVAMTDPAAPNPSIEAILHAIIPFKYVDHTHANAVVTITNNEKGERLIREIYKDRVLIVPYVMSGFILAKKVYEMIRNINWHEVEGIILMNHGIFTFSDDAKTSYEQMIHLVSLAENYLQANGAFDSIAKAKAVEDLLTLAKIRKQVSLAKGSAMIAGLANTPEACGFANLTNVDSIATRGPLTPDHVVRTKQIPVVIKKDIKKEITGFCSAYKKYFQRNTDSPCSRTVAAGGRLLCLDPAPRWGVWPGHGIMAFGQSLREANIVFDIAFHTIRAIQWGEAIGGWKPLPERDIFDMEYWELQQAKLRKEDTIRTFQGKIALVTGAASGIGLACAKALHEHGAAVVGMDLNPAITRMFDQPDLVGLTCDISDDKIIKEAVEFTVRNFGGLDILINNAGIFTHSQSIEDMDAETWNRSMEINLSSHQRLLKICIPYLKQGVDPSVIFIASKNVSAPGPCASAYSVAKAGLTQLARVAALELAADGIRVNIIHPDAVFDTGIWTQEVLNERAKHYGLTVKEYKTKNLLKTEVTSKDVAALVCCMAGPAFAKTTGAQVPIDGGNERVI</sequence>
<keyword evidence="2" id="KW-0560">Oxidoreductase</keyword>
<dbReference type="PANTHER" id="PTHR24321:SF14">
    <property type="entry name" value="SHORT-CHAIN TYPE DEHYDROGENASE_REDUCTASE BLR2146-RELATED"/>
    <property type="match status" value="1"/>
</dbReference>
<dbReference type="EMBL" id="JACNLL010000056">
    <property type="protein sequence ID" value="MBC8199548.1"/>
    <property type="molecule type" value="Genomic_DNA"/>
</dbReference>
<dbReference type="GO" id="GO:0016491">
    <property type="term" value="F:oxidoreductase activity"/>
    <property type="evidence" value="ECO:0007669"/>
    <property type="project" value="UniProtKB-KW"/>
</dbReference>
<dbReference type="SUPFAM" id="SSF51735">
    <property type="entry name" value="NAD(P)-binding Rossmann-fold domains"/>
    <property type="match status" value="1"/>
</dbReference>
<dbReference type="NCBIfam" id="NF006196">
    <property type="entry name" value="PRK08324.2-4"/>
    <property type="match status" value="1"/>
</dbReference>
<dbReference type="InterPro" id="IPR001303">
    <property type="entry name" value="Aldolase_II/adducin_N"/>
</dbReference>
<evidence type="ECO:0000313" key="5">
    <source>
        <dbReference type="Proteomes" id="UP000603545"/>
    </source>
</evidence>
<dbReference type="AlphaFoldDB" id="A0A8J6N6H4"/>